<reference evidence="3" key="1">
    <citation type="submission" date="2023-07" db="EMBL/GenBank/DDBJ databases">
        <authorList>
            <person name="Luz R."/>
            <person name="Cordeiro R."/>
            <person name="Fonseca A."/>
            <person name="Goncalves V."/>
        </authorList>
    </citation>
    <scope>NUCLEOTIDE SEQUENCE [LARGE SCALE GENOMIC DNA]</scope>
    <source>
        <strain evidence="3">BACA0444</strain>
    </source>
</reference>
<dbReference type="PANTHER" id="PTHR33975:SF2">
    <property type="entry name" value="MYELIN-ASSOCIATED OLIGODENDROCYTE BASIC PROTEIN"/>
    <property type="match status" value="1"/>
</dbReference>
<dbReference type="RefSeq" id="WP_322877607.1">
    <property type="nucleotide sequence ID" value="NZ_JAVMIP010000003.1"/>
</dbReference>
<accession>A0AAE4FQJ5</accession>
<dbReference type="InterPro" id="IPR053023">
    <property type="entry name" value="FLAP_modulator"/>
</dbReference>
<proteinExistence type="predicted"/>
<comment type="caution">
    <text evidence="2">The sequence shown here is derived from an EMBL/GenBank/DDBJ whole genome shotgun (WGS) entry which is preliminary data.</text>
</comment>
<dbReference type="Pfam" id="PF07466">
    <property type="entry name" value="DUF1517"/>
    <property type="match status" value="1"/>
</dbReference>
<evidence type="ECO:0000313" key="2">
    <source>
        <dbReference type="EMBL" id="MDS3860330.1"/>
    </source>
</evidence>
<dbReference type="InterPro" id="IPR010903">
    <property type="entry name" value="DUF1517"/>
</dbReference>
<sequence length="321" mass="34345">MTKNMIKKVWQTLRPALGVLVAAVLIWQLALDGGTVLAARSGGRVGGGSFSRPVPSRSYSRGGGYGTPVYGGGFGFPFLIPFFGLGGGFGGLFTLILFFGLANFLVSSFRRFREEGDSGMASELGSSNPAVSLHVLHVGLTAQARELQADLNRIGLSADTSSASGLTKVLQESTLALLRHPDYWVYAASEEKQTRLLAAETQFNQLALAERSKLSAETLSNYRQELRQTPVVALSQAEKDALAYGSASGEYIVVTLIVASEGKFNLPKINSSSDLRQALQQLGGISSDRLLAVELLWQPQAMGDTLTADEVLLAYPQLKLV</sequence>
<keyword evidence="1" id="KW-0472">Membrane</keyword>
<gene>
    <name evidence="2" type="ORF">RIF25_05865</name>
</gene>
<evidence type="ECO:0000313" key="3">
    <source>
        <dbReference type="Proteomes" id="UP001268256"/>
    </source>
</evidence>
<organism evidence="2 3">
    <name type="scientific">Pseudocalidococcus azoricus BACA0444</name>
    <dbReference type="NCBI Taxonomy" id="2918990"/>
    <lineage>
        <taxon>Bacteria</taxon>
        <taxon>Bacillati</taxon>
        <taxon>Cyanobacteriota</taxon>
        <taxon>Cyanophyceae</taxon>
        <taxon>Acaryochloridales</taxon>
        <taxon>Thermosynechococcaceae</taxon>
        <taxon>Pseudocalidococcus</taxon>
        <taxon>Pseudocalidococcus azoricus</taxon>
    </lineage>
</organism>
<evidence type="ECO:0000256" key="1">
    <source>
        <dbReference type="SAM" id="Phobius"/>
    </source>
</evidence>
<keyword evidence="3" id="KW-1185">Reference proteome</keyword>
<dbReference type="Proteomes" id="UP001268256">
    <property type="component" value="Unassembled WGS sequence"/>
</dbReference>
<keyword evidence="1" id="KW-1133">Transmembrane helix</keyword>
<feature type="transmembrane region" description="Helical" evidence="1">
    <location>
        <begin position="78"/>
        <end position="106"/>
    </location>
</feature>
<keyword evidence="1" id="KW-0812">Transmembrane</keyword>
<dbReference type="PIRSF" id="PIRSF037221">
    <property type="entry name" value="DUF1517"/>
    <property type="match status" value="1"/>
</dbReference>
<dbReference type="AlphaFoldDB" id="A0AAE4FQJ5"/>
<dbReference type="PANTHER" id="PTHR33975">
    <property type="entry name" value="MYELIN-ASSOCIATED OLIGODENDROCYTE BASIC PROTEIN"/>
    <property type="match status" value="1"/>
</dbReference>
<protein>
    <submittedName>
        <fullName evidence="2">DUF1517 domain-containing protein</fullName>
    </submittedName>
</protein>
<dbReference type="EMBL" id="JAVMIP010000003">
    <property type="protein sequence ID" value="MDS3860330.1"/>
    <property type="molecule type" value="Genomic_DNA"/>
</dbReference>
<name>A0AAE4FQJ5_9CYAN</name>